<evidence type="ECO:0000256" key="4">
    <source>
        <dbReference type="ARBA" id="ARBA00023163"/>
    </source>
</evidence>
<sequence length="322" mass="35757">MPMFDMPHYVPDYPPAEPLAKVRAGLGWVQDEQMLSCFLASARCGCFMQAARSLNLKSTLLRKKLAQLEARVGYPLFVNRGHALVLSREGRQLQALLQSSLSSKPQAMTALDAPVLVRLAVAEPIMQDILARNLVAFVRQNAGIRLDVSGLDAQGLAQADVVLWLDDEAGSVPLPGFAGEAPTRLAQLEYHPHIAKRYSRESNRPVCRDDLRDYMLVQWQGEAQVAALAPWNRLLSEREAGVTRVPGYDLFSQLIKCSACIGLLPHYAAQLDRGLLALPGLLEAPMRRTVWLAVHERAAQAALVQVLVTMIRAAFEERREWF</sequence>
<dbReference type="PANTHER" id="PTHR30579:SF3">
    <property type="entry name" value="TRANSCRIPTIONAL REGULATORY PROTEIN"/>
    <property type="match status" value="1"/>
</dbReference>
<dbReference type="InterPro" id="IPR050176">
    <property type="entry name" value="LTTR"/>
</dbReference>
<dbReference type="Pfam" id="PF03466">
    <property type="entry name" value="LysR_substrate"/>
    <property type="match status" value="1"/>
</dbReference>
<keyword evidence="3 7" id="KW-0238">DNA-binding</keyword>
<comment type="similarity">
    <text evidence="1">Belongs to the LysR transcriptional regulatory family.</text>
</comment>
<dbReference type="InterPro" id="IPR036390">
    <property type="entry name" value="WH_DNA-bd_sf"/>
</dbReference>
<evidence type="ECO:0000256" key="1">
    <source>
        <dbReference type="ARBA" id="ARBA00009437"/>
    </source>
</evidence>
<dbReference type="Pfam" id="PF00126">
    <property type="entry name" value="HTH_1"/>
    <property type="match status" value="1"/>
</dbReference>
<evidence type="ECO:0000259" key="5">
    <source>
        <dbReference type="Pfam" id="PF00126"/>
    </source>
</evidence>
<accession>A0A9X8EN74</accession>
<name>A0A9X8EN74_PSEPU</name>
<dbReference type="AlphaFoldDB" id="A0A9X8EN74"/>
<gene>
    <name evidence="7" type="ORF">EDF85_0967</name>
</gene>
<dbReference type="GO" id="GO:0003700">
    <property type="term" value="F:DNA-binding transcription factor activity"/>
    <property type="evidence" value="ECO:0007669"/>
    <property type="project" value="InterPro"/>
</dbReference>
<proteinExistence type="inferred from homology"/>
<evidence type="ECO:0000259" key="6">
    <source>
        <dbReference type="Pfam" id="PF03466"/>
    </source>
</evidence>
<evidence type="ECO:0000313" key="7">
    <source>
        <dbReference type="EMBL" id="ROQ53213.1"/>
    </source>
</evidence>
<organism evidence="7 8">
    <name type="scientific">Pseudomonas putida</name>
    <name type="common">Arthrobacter siderocapsulatus</name>
    <dbReference type="NCBI Taxonomy" id="303"/>
    <lineage>
        <taxon>Bacteria</taxon>
        <taxon>Pseudomonadati</taxon>
        <taxon>Pseudomonadota</taxon>
        <taxon>Gammaproteobacteria</taxon>
        <taxon>Pseudomonadales</taxon>
        <taxon>Pseudomonadaceae</taxon>
        <taxon>Pseudomonas</taxon>
    </lineage>
</organism>
<dbReference type="InterPro" id="IPR036388">
    <property type="entry name" value="WH-like_DNA-bd_sf"/>
</dbReference>
<reference evidence="7 8" key="1">
    <citation type="submission" date="2018-11" db="EMBL/GenBank/DDBJ databases">
        <title>Genomic analyses of the natural microbiome of Caenorhabditis elegans.</title>
        <authorList>
            <person name="Samuel B."/>
        </authorList>
    </citation>
    <scope>NUCLEOTIDE SEQUENCE [LARGE SCALE GENOMIC DNA]</scope>
    <source>
        <strain evidence="7 8">BIGb0473</strain>
    </source>
</reference>
<protein>
    <submittedName>
        <fullName evidence="7">DNA-binding transcriptional LysR family regulator</fullName>
    </submittedName>
</protein>
<dbReference type="InterPro" id="IPR000847">
    <property type="entry name" value="LysR_HTH_N"/>
</dbReference>
<feature type="domain" description="LysR substrate-binding" evidence="6">
    <location>
        <begin position="117"/>
        <end position="315"/>
    </location>
</feature>
<dbReference type="EMBL" id="RJUR01000011">
    <property type="protein sequence ID" value="ROQ53213.1"/>
    <property type="molecule type" value="Genomic_DNA"/>
</dbReference>
<dbReference type="Gene3D" id="1.10.10.10">
    <property type="entry name" value="Winged helix-like DNA-binding domain superfamily/Winged helix DNA-binding domain"/>
    <property type="match status" value="1"/>
</dbReference>
<dbReference type="OrthoDB" id="7007402at2"/>
<evidence type="ECO:0000256" key="3">
    <source>
        <dbReference type="ARBA" id="ARBA00023125"/>
    </source>
</evidence>
<keyword evidence="2" id="KW-0805">Transcription regulation</keyword>
<dbReference type="PANTHER" id="PTHR30579">
    <property type="entry name" value="TRANSCRIPTIONAL REGULATOR"/>
    <property type="match status" value="1"/>
</dbReference>
<dbReference type="SUPFAM" id="SSF46785">
    <property type="entry name" value="Winged helix' DNA-binding domain"/>
    <property type="match status" value="1"/>
</dbReference>
<dbReference type="Proteomes" id="UP000269115">
    <property type="component" value="Unassembled WGS sequence"/>
</dbReference>
<evidence type="ECO:0000313" key="8">
    <source>
        <dbReference type="Proteomes" id="UP000269115"/>
    </source>
</evidence>
<dbReference type="GO" id="GO:0003677">
    <property type="term" value="F:DNA binding"/>
    <property type="evidence" value="ECO:0007669"/>
    <property type="project" value="UniProtKB-KW"/>
</dbReference>
<dbReference type="InterPro" id="IPR005119">
    <property type="entry name" value="LysR_subst-bd"/>
</dbReference>
<keyword evidence="4" id="KW-0804">Transcription</keyword>
<dbReference type="SUPFAM" id="SSF53850">
    <property type="entry name" value="Periplasmic binding protein-like II"/>
    <property type="match status" value="1"/>
</dbReference>
<evidence type="ECO:0000256" key="2">
    <source>
        <dbReference type="ARBA" id="ARBA00023015"/>
    </source>
</evidence>
<comment type="caution">
    <text evidence="7">The sequence shown here is derived from an EMBL/GenBank/DDBJ whole genome shotgun (WGS) entry which is preliminary data.</text>
</comment>
<feature type="domain" description="HTH lysR-type" evidence="5">
    <location>
        <begin position="34"/>
        <end position="91"/>
    </location>
</feature>
<dbReference type="RefSeq" id="WP_078480219.1">
    <property type="nucleotide sequence ID" value="NZ_RJUR01000011.1"/>
</dbReference>